<accession>A0ACB6R5A4</accession>
<sequence length="403" mass="44873">MKVRYMCGNIYLASFSLSLTPLHPLQTISACSINYRNYIPRVLVQPSEISPFPCHTCLHTWLRLQFLCSSTLNILALTVSSSAVRFKHLYERNQLCSVGCFILRQPMLSLRRGVHDRDSGNTSKTTSNLGQARIFGNCGPHIRIKSTLYDGEKGNAIVFNLYTCSIPIQYLEQDLGKANLLTHKASTLLHAPHIIQSLSSSFQPDDDKHYLNPTVGIVHSHRRPLKMSLILLLDSRSPCRGYFQLPPCCQVLHEQLAANAVVAHLIQNAPGYSATFLIAEMVCFTPHAHGSPGLFFCFLVYQTSNIDHPKIVPGLISLAITGRTVRFGAVHGFYQVRSEGNKLLSSSAKMMYGGAIFYPNSACFTPISFEAALAKMLTTNILTKDYAFPFLELPVLIHGFEDY</sequence>
<dbReference type="Proteomes" id="UP000799755">
    <property type="component" value="Unassembled WGS sequence"/>
</dbReference>
<evidence type="ECO:0000313" key="1">
    <source>
        <dbReference type="EMBL" id="KAF2473631.1"/>
    </source>
</evidence>
<gene>
    <name evidence="1" type="ORF">BDR25DRAFT_352121</name>
</gene>
<reference evidence="1" key="1">
    <citation type="journal article" date="2020" name="Stud. Mycol.">
        <title>101 Dothideomycetes genomes: a test case for predicting lifestyles and emergence of pathogens.</title>
        <authorList>
            <person name="Haridas S."/>
            <person name="Albert R."/>
            <person name="Binder M."/>
            <person name="Bloem J."/>
            <person name="Labutti K."/>
            <person name="Salamov A."/>
            <person name="Andreopoulos B."/>
            <person name="Baker S."/>
            <person name="Barry K."/>
            <person name="Bills G."/>
            <person name="Bluhm B."/>
            <person name="Cannon C."/>
            <person name="Castanera R."/>
            <person name="Culley D."/>
            <person name="Daum C."/>
            <person name="Ezra D."/>
            <person name="Gonzalez J."/>
            <person name="Henrissat B."/>
            <person name="Kuo A."/>
            <person name="Liang C."/>
            <person name="Lipzen A."/>
            <person name="Lutzoni F."/>
            <person name="Magnuson J."/>
            <person name="Mondo S."/>
            <person name="Nolan M."/>
            <person name="Ohm R."/>
            <person name="Pangilinan J."/>
            <person name="Park H.-J."/>
            <person name="Ramirez L."/>
            <person name="Alfaro M."/>
            <person name="Sun H."/>
            <person name="Tritt A."/>
            <person name="Yoshinaga Y."/>
            <person name="Zwiers L.-H."/>
            <person name="Turgeon B."/>
            <person name="Goodwin S."/>
            <person name="Spatafora J."/>
            <person name="Crous P."/>
            <person name="Grigoriev I."/>
        </authorList>
    </citation>
    <scope>NUCLEOTIDE SEQUENCE</scope>
    <source>
        <strain evidence="1">ATCC 200398</strain>
    </source>
</reference>
<protein>
    <submittedName>
        <fullName evidence="1">Uncharacterized protein</fullName>
    </submittedName>
</protein>
<organism evidence="1 2">
    <name type="scientific">Lindgomyces ingoldianus</name>
    <dbReference type="NCBI Taxonomy" id="673940"/>
    <lineage>
        <taxon>Eukaryota</taxon>
        <taxon>Fungi</taxon>
        <taxon>Dikarya</taxon>
        <taxon>Ascomycota</taxon>
        <taxon>Pezizomycotina</taxon>
        <taxon>Dothideomycetes</taxon>
        <taxon>Pleosporomycetidae</taxon>
        <taxon>Pleosporales</taxon>
        <taxon>Lindgomycetaceae</taxon>
        <taxon>Lindgomyces</taxon>
    </lineage>
</organism>
<evidence type="ECO:0000313" key="2">
    <source>
        <dbReference type="Proteomes" id="UP000799755"/>
    </source>
</evidence>
<dbReference type="EMBL" id="MU003499">
    <property type="protein sequence ID" value="KAF2473631.1"/>
    <property type="molecule type" value="Genomic_DNA"/>
</dbReference>
<comment type="caution">
    <text evidence="1">The sequence shown here is derived from an EMBL/GenBank/DDBJ whole genome shotgun (WGS) entry which is preliminary data.</text>
</comment>
<proteinExistence type="predicted"/>
<keyword evidence="2" id="KW-1185">Reference proteome</keyword>
<name>A0ACB6R5A4_9PLEO</name>